<dbReference type="Proteomes" id="UP000015527">
    <property type="component" value="Unassembled WGS sequence"/>
</dbReference>
<evidence type="ECO:0000313" key="1">
    <source>
        <dbReference type="EMBL" id="EQB10241.1"/>
    </source>
</evidence>
<gene>
    <name evidence="1" type="ORF">L284_17625</name>
</gene>
<dbReference type="AlphaFoldDB" id="T0H1L0"/>
<accession>T0H1L0</accession>
<organism evidence="1 2">
    <name type="scientific">Novosphingobium lindaniclasticum LE124</name>
    <dbReference type="NCBI Taxonomy" id="1096930"/>
    <lineage>
        <taxon>Bacteria</taxon>
        <taxon>Pseudomonadati</taxon>
        <taxon>Pseudomonadota</taxon>
        <taxon>Alphaproteobacteria</taxon>
        <taxon>Sphingomonadales</taxon>
        <taxon>Sphingomonadaceae</taxon>
        <taxon>Novosphingobium</taxon>
    </lineage>
</organism>
<comment type="caution">
    <text evidence="1">The sequence shown here is derived from an EMBL/GenBank/DDBJ whole genome shotgun (WGS) entry which is preliminary data.</text>
</comment>
<name>T0H1L0_9SPHN</name>
<dbReference type="PATRIC" id="fig|1096930.3.peg.3491"/>
<protein>
    <recommendedName>
        <fullName evidence="3">HTH cro/C1-type domain-containing protein</fullName>
    </recommendedName>
</protein>
<proteinExistence type="predicted"/>
<evidence type="ECO:0008006" key="3">
    <source>
        <dbReference type="Google" id="ProtNLM"/>
    </source>
</evidence>
<dbReference type="eggNOG" id="ENOG5030UYY">
    <property type="taxonomic scope" value="Bacteria"/>
</dbReference>
<dbReference type="EMBL" id="ATHL01000114">
    <property type="protein sequence ID" value="EQB10241.1"/>
    <property type="molecule type" value="Genomic_DNA"/>
</dbReference>
<sequence length="77" mass="8538">MSGGTDLLRMTGEALYGARWQTPIAHDLGVTPRSVRHWCAMKHDCPDDIAERLLPLVVKRGEALRQLAEALKVNGDE</sequence>
<reference evidence="1 2" key="1">
    <citation type="journal article" date="2013" name="Genome Announc.">
        <title>Genome Sequence of Novosphingobium lindaniclasticum LE124T, Isolated from a Hexachlorocyclohexane Dumpsite.</title>
        <authorList>
            <person name="Saxena A."/>
            <person name="Nayyar N."/>
            <person name="Sangwan N."/>
            <person name="Kumari R."/>
            <person name="Khurana J.P."/>
            <person name="Lal R."/>
        </authorList>
    </citation>
    <scope>NUCLEOTIDE SEQUENCE [LARGE SCALE GENOMIC DNA]</scope>
    <source>
        <strain evidence="1 2">LE124</strain>
    </source>
</reference>
<evidence type="ECO:0000313" key="2">
    <source>
        <dbReference type="Proteomes" id="UP000015527"/>
    </source>
</evidence>
<keyword evidence="2" id="KW-1185">Reference proteome</keyword>